<dbReference type="RefSeq" id="WP_090664842.1">
    <property type="nucleotide sequence ID" value="NZ_FMZX01000023.1"/>
</dbReference>
<dbReference type="EMBL" id="FMZX01000023">
    <property type="protein sequence ID" value="SDE22523.1"/>
    <property type="molecule type" value="Genomic_DNA"/>
</dbReference>
<dbReference type="InterPro" id="IPR011006">
    <property type="entry name" value="CheY-like_superfamily"/>
</dbReference>
<protein>
    <submittedName>
        <fullName evidence="4">CheY chemotaxis protein or a CheY-like REC (Receiver) domain</fullName>
    </submittedName>
</protein>
<dbReference type="AlphaFoldDB" id="A0A1G7B687"/>
<feature type="modified residue" description="4-aspartylphosphate" evidence="2">
    <location>
        <position position="57"/>
    </location>
</feature>
<dbReference type="Proteomes" id="UP000198925">
    <property type="component" value="Unassembled WGS sequence"/>
</dbReference>
<dbReference type="PANTHER" id="PTHR44591:SF21">
    <property type="entry name" value="TWO-COMPONENT RESPONSE REGULATOR"/>
    <property type="match status" value="1"/>
</dbReference>
<name>A0A1G7B687_9PROT</name>
<keyword evidence="1 2" id="KW-0597">Phosphoprotein</keyword>
<dbReference type="PROSITE" id="PS50110">
    <property type="entry name" value="RESPONSE_REGULATORY"/>
    <property type="match status" value="1"/>
</dbReference>
<gene>
    <name evidence="4" type="ORF">SAMN04487779_102335</name>
</gene>
<dbReference type="STRING" id="938405.SAMN02927895_01161"/>
<evidence type="ECO:0000313" key="4">
    <source>
        <dbReference type="EMBL" id="SDE22523.1"/>
    </source>
</evidence>
<evidence type="ECO:0000256" key="1">
    <source>
        <dbReference type="ARBA" id="ARBA00022553"/>
    </source>
</evidence>
<evidence type="ECO:0000256" key="2">
    <source>
        <dbReference type="PROSITE-ProRule" id="PRU00169"/>
    </source>
</evidence>
<reference evidence="4 5" key="1">
    <citation type="submission" date="2016-10" db="EMBL/GenBank/DDBJ databases">
        <authorList>
            <person name="de Groot N.N."/>
        </authorList>
    </citation>
    <scope>NUCLEOTIDE SEQUENCE [LARGE SCALE GENOMIC DNA]</scope>
    <source>
        <strain evidence="4 5">CPCC 100156</strain>
    </source>
</reference>
<sequence>MRGHQSVLLIVEDDFLVRLTLVDALGDLGFEVLEAEDARAALSILCDHPEIDLMLTDINLPGGSDGFALARAARVIRAGLPIIYASGRYSRAEPKQQVPGSRFIAKPFTPTLAAAVISDLMGAEPTHGQIRPERLGLDRRI</sequence>
<proteinExistence type="predicted"/>
<accession>A0A1G7B687</accession>
<evidence type="ECO:0000259" key="3">
    <source>
        <dbReference type="PROSITE" id="PS50110"/>
    </source>
</evidence>
<dbReference type="Gene3D" id="3.40.50.2300">
    <property type="match status" value="1"/>
</dbReference>
<dbReference type="InterPro" id="IPR001789">
    <property type="entry name" value="Sig_transdc_resp-reg_receiver"/>
</dbReference>
<organism evidence="4 5">
    <name type="scientific">Belnapia rosea</name>
    <dbReference type="NCBI Taxonomy" id="938405"/>
    <lineage>
        <taxon>Bacteria</taxon>
        <taxon>Pseudomonadati</taxon>
        <taxon>Pseudomonadota</taxon>
        <taxon>Alphaproteobacteria</taxon>
        <taxon>Acetobacterales</taxon>
        <taxon>Roseomonadaceae</taxon>
        <taxon>Belnapia</taxon>
    </lineage>
</organism>
<dbReference type="InterPro" id="IPR050595">
    <property type="entry name" value="Bact_response_regulator"/>
</dbReference>
<feature type="domain" description="Response regulatory" evidence="3">
    <location>
        <begin position="7"/>
        <end position="121"/>
    </location>
</feature>
<dbReference type="PANTHER" id="PTHR44591">
    <property type="entry name" value="STRESS RESPONSE REGULATOR PROTEIN 1"/>
    <property type="match status" value="1"/>
</dbReference>
<evidence type="ECO:0000313" key="5">
    <source>
        <dbReference type="Proteomes" id="UP000198925"/>
    </source>
</evidence>
<dbReference type="SMART" id="SM00448">
    <property type="entry name" value="REC"/>
    <property type="match status" value="1"/>
</dbReference>
<dbReference type="SUPFAM" id="SSF52172">
    <property type="entry name" value="CheY-like"/>
    <property type="match status" value="1"/>
</dbReference>
<dbReference type="Pfam" id="PF00072">
    <property type="entry name" value="Response_reg"/>
    <property type="match status" value="1"/>
</dbReference>
<keyword evidence="5" id="KW-1185">Reference proteome</keyword>
<dbReference type="GO" id="GO:0000160">
    <property type="term" value="P:phosphorelay signal transduction system"/>
    <property type="evidence" value="ECO:0007669"/>
    <property type="project" value="InterPro"/>
</dbReference>